<organism evidence="2">
    <name type="scientific">bioreactor metagenome</name>
    <dbReference type="NCBI Taxonomy" id="1076179"/>
    <lineage>
        <taxon>unclassified sequences</taxon>
        <taxon>metagenomes</taxon>
        <taxon>ecological metagenomes</taxon>
    </lineage>
</organism>
<dbReference type="AlphaFoldDB" id="A0A644TS63"/>
<evidence type="ECO:0000313" key="2">
    <source>
        <dbReference type="EMBL" id="MPL69705.1"/>
    </source>
</evidence>
<feature type="transmembrane region" description="Helical" evidence="1">
    <location>
        <begin position="12"/>
        <end position="34"/>
    </location>
</feature>
<evidence type="ECO:0008006" key="3">
    <source>
        <dbReference type="Google" id="ProtNLM"/>
    </source>
</evidence>
<evidence type="ECO:0000256" key="1">
    <source>
        <dbReference type="SAM" id="Phobius"/>
    </source>
</evidence>
<dbReference type="Pfam" id="PF13715">
    <property type="entry name" value="CarbopepD_reg_2"/>
    <property type="match status" value="1"/>
</dbReference>
<dbReference type="SUPFAM" id="SSF49464">
    <property type="entry name" value="Carboxypeptidase regulatory domain-like"/>
    <property type="match status" value="1"/>
</dbReference>
<gene>
    <name evidence="2" type="ORF">SDC9_15453</name>
</gene>
<name>A0A644TS63_9ZZZZ</name>
<proteinExistence type="predicted"/>
<protein>
    <recommendedName>
        <fullName evidence="3">TonB-dependent receptor SusC</fullName>
    </recommendedName>
</protein>
<dbReference type="InterPro" id="IPR008969">
    <property type="entry name" value="CarboxyPept-like_regulatory"/>
</dbReference>
<reference evidence="2" key="1">
    <citation type="submission" date="2019-08" db="EMBL/GenBank/DDBJ databases">
        <authorList>
            <person name="Kucharzyk K."/>
            <person name="Murdoch R.W."/>
            <person name="Higgins S."/>
            <person name="Loffler F."/>
        </authorList>
    </citation>
    <scope>NUCLEOTIDE SEQUENCE</scope>
</reference>
<keyword evidence="1" id="KW-0472">Membrane</keyword>
<keyword evidence="1" id="KW-0812">Transmembrane</keyword>
<dbReference type="EMBL" id="VSSQ01000048">
    <property type="protein sequence ID" value="MPL69705.1"/>
    <property type="molecule type" value="Genomic_DNA"/>
</dbReference>
<keyword evidence="1" id="KW-1133">Transmembrane helix</keyword>
<sequence>MYRDTGLSSACGIIVYLPVTMRTILTAIFCYFSLTGLLAQVQESDLVQFSGVVVTGDSIRAVPFVNIRIKGTHRGTTSDPYGFFSLVARKGDVIQFSAVGFKKGSYHIPDTLSASRYSLVQIMTNDTILLKETVIYPWPTPEQFKQAFVWNKIPDDDLTIAQKNLDKMEMRERARAMPMDGSMNYRNYMDNQVSKLYYRGQAQPIPLFNPFAWAEFIKAWKRGDFKRKE</sequence>
<accession>A0A644TS63</accession>
<comment type="caution">
    <text evidence="2">The sequence shown here is derived from an EMBL/GenBank/DDBJ whole genome shotgun (WGS) entry which is preliminary data.</text>
</comment>